<dbReference type="EMBL" id="JBCITK010000001">
    <property type="protein sequence ID" value="MEN0642540.1"/>
    <property type="molecule type" value="Genomic_DNA"/>
</dbReference>
<feature type="transmembrane region" description="Helical" evidence="5">
    <location>
        <begin position="88"/>
        <end position="112"/>
    </location>
</feature>
<dbReference type="PANTHER" id="PTHR39157">
    <property type="entry name" value="INTEGRAL MEMBRANE PROTEIN-RELATED"/>
    <property type="match status" value="1"/>
</dbReference>
<name>A0ABU9VFZ2_9BACI</name>
<comment type="subcellular location">
    <subcellularLocation>
        <location evidence="1">Membrane</location>
        <topology evidence="1">Multi-pass membrane protein</topology>
    </subcellularLocation>
</comment>
<evidence type="ECO:0000313" key="6">
    <source>
        <dbReference type="EMBL" id="MEN0642540.1"/>
    </source>
</evidence>
<evidence type="ECO:0000313" key="7">
    <source>
        <dbReference type="Proteomes" id="UP001418796"/>
    </source>
</evidence>
<keyword evidence="3 5" id="KW-1133">Transmembrane helix</keyword>
<keyword evidence="2 5" id="KW-0812">Transmembrane</keyword>
<organism evidence="6 7">
    <name type="scientific">Alkalicoccobacillus gibsonii</name>
    <dbReference type="NCBI Taxonomy" id="79881"/>
    <lineage>
        <taxon>Bacteria</taxon>
        <taxon>Bacillati</taxon>
        <taxon>Bacillota</taxon>
        <taxon>Bacilli</taxon>
        <taxon>Bacillales</taxon>
        <taxon>Bacillaceae</taxon>
        <taxon>Alkalicoccobacillus</taxon>
    </lineage>
</organism>
<gene>
    <name evidence="6" type="ORF">MKY91_05140</name>
</gene>
<protein>
    <submittedName>
        <fullName evidence="6">DoxX family protein</fullName>
    </submittedName>
</protein>
<dbReference type="RefSeq" id="WP_343129654.1">
    <property type="nucleotide sequence ID" value="NZ_JBCITK010000001.1"/>
</dbReference>
<evidence type="ECO:0000256" key="3">
    <source>
        <dbReference type="ARBA" id="ARBA00022989"/>
    </source>
</evidence>
<dbReference type="InterPro" id="IPR032808">
    <property type="entry name" value="DoxX"/>
</dbReference>
<dbReference type="Pfam" id="PF07681">
    <property type="entry name" value="DoxX"/>
    <property type="match status" value="1"/>
</dbReference>
<evidence type="ECO:0000256" key="1">
    <source>
        <dbReference type="ARBA" id="ARBA00004141"/>
    </source>
</evidence>
<sequence length="176" mass="19330">MFNRFLRESKWASGVLVFLRLYLGWTWLTSGLGKVTGEFSAGGFLQAAVANPVVKGEEVVYPFYVSFLENVALPYEGLFSTVVAWGEILVGLGLILGFLTTAAAFFGILMNLSFLLAGTVSVNPIMIVLGFIILVAGINAGRFGLDRFIQPIIKRKINKNDKRMERLDNRPTGHPA</sequence>
<comment type="caution">
    <text evidence="6">The sequence shown here is derived from an EMBL/GenBank/DDBJ whole genome shotgun (WGS) entry which is preliminary data.</text>
</comment>
<proteinExistence type="predicted"/>
<evidence type="ECO:0000256" key="2">
    <source>
        <dbReference type="ARBA" id="ARBA00022692"/>
    </source>
</evidence>
<dbReference type="Proteomes" id="UP001418796">
    <property type="component" value="Unassembled WGS sequence"/>
</dbReference>
<evidence type="ECO:0000256" key="5">
    <source>
        <dbReference type="SAM" id="Phobius"/>
    </source>
</evidence>
<dbReference type="PANTHER" id="PTHR39157:SF1">
    <property type="entry name" value="DOXX FAMILY PROTEIN"/>
    <property type="match status" value="1"/>
</dbReference>
<feature type="transmembrane region" description="Helical" evidence="5">
    <location>
        <begin position="124"/>
        <end position="145"/>
    </location>
</feature>
<evidence type="ECO:0000256" key="4">
    <source>
        <dbReference type="ARBA" id="ARBA00023136"/>
    </source>
</evidence>
<keyword evidence="7" id="KW-1185">Reference proteome</keyword>
<accession>A0ABU9VFZ2</accession>
<reference evidence="6 7" key="1">
    <citation type="submission" date="2024-03" db="EMBL/GenBank/DDBJ databases">
        <title>Bacilli Hybrid Assemblies.</title>
        <authorList>
            <person name="Kovac J."/>
        </authorList>
    </citation>
    <scope>NUCLEOTIDE SEQUENCE [LARGE SCALE GENOMIC DNA]</scope>
    <source>
        <strain evidence="6 7">FSL R7-0666</strain>
    </source>
</reference>
<keyword evidence="4 5" id="KW-0472">Membrane</keyword>